<comment type="subcellular location">
    <subcellularLocation>
        <location evidence="1">Secreted</location>
    </subcellularLocation>
</comment>
<evidence type="ECO:0000256" key="4">
    <source>
        <dbReference type="ARBA" id="ARBA00022837"/>
    </source>
</evidence>
<feature type="region of interest" description="Disordered" evidence="5">
    <location>
        <begin position="73"/>
        <end position="114"/>
    </location>
</feature>
<proteinExistence type="predicted"/>
<keyword evidence="4" id="KW-0106">Calcium</keyword>
<protein>
    <submittedName>
        <fullName evidence="6">Uncharacterized protein</fullName>
    </submittedName>
</protein>
<evidence type="ECO:0000256" key="3">
    <source>
        <dbReference type="ARBA" id="ARBA00022729"/>
    </source>
</evidence>
<reference evidence="7" key="1">
    <citation type="submission" date="2017-09" db="EMBL/GenBank/DDBJ databases">
        <title>Depth-based differentiation of microbial function through sediment-hosted aquifers and enrichment of novel symbionts in the deep terrestrial subsurface.</title>
        <authorList>
            <person name="Probst A.J."/>
            <person name="Ladd B."/>
            <person name="Jarett J.K."/>
            <person name="Geller-Mcgrath D.E."/>
            <person name="Sieber C.M.K."/>
            <person name="Emerson J.B."/>
            <person name="Anantharaman K."/>
            <person name="Thomas B.C."/>
            <person name="Malmstrom R."/>
            <person name="Stieglmeier M."/>
            <person name="Klingl A."/>
            <person name="Woyke T."/>
            <person name="Ryan C.M."/>
            <person name="Banfield J.F."/>
        </authorList>
    </citation>
    <scope>NUCLEOTIDE SEQUENCE [LARGE SCALE GENOMIC DNA]</scope>
</reference>
<dbReference type="AlphaFoldDB" id="A0A2M8LD26"/>
<dbReference type="InterPro" id="IPR059100">
    <property type="entry name" value="TSP3_bac"/>
</dbReference>
<comment type="caution">
    <text evidence="6">The sequence shown here is derived from an EMBL/GenBank/DDBJ whole genome shotgun (WGS) entry which is preliminary data.</text>
</comment>
<evidence type="ECO:0000313" key="7">
    <source>
        <dbReference type="Proteomes" id="UP000228700"/>
    </source>
</evidence>
<gene>
    <name evidence="6" type="ORF">COV01_00635</name>
</gene>
<evidence type="ECO:0000256" key="1">
    <source>
        <dbReference type="ARBA" id="ARBA00004613"/>
    </source>
</evidence>
<accession>A0A2M8LD26</accession>
<organism evidence="6 7">
    <name type="scientific">Candidatus Taylorbacteria bacterium CG10_big_fil_rev_8_21_14_0_10_41_48</name>
    <dbReference type="NCBI Taxonomy" id="1975024"/>
    <lineage>
        <taxon>Bacteria</taxon>
        <taxon>Candidatus Tayloriibacteriota</taxon>
    </lineage>
</organism>
<keyword evidence="3" id="KW-0732">Signal</keyword>
<dbReference type="InterPro" id="IPR053180">
    <property type="entry name" value="Ca-binding_acidic-repeat"/>
</dbReference>
<evidence type="ECO:0000313" key="6">
    <source>
        <dbReference type="EMBL" id="PJE74526.1"/>
    </source>
</evidence>
<dbReference type="Proteomes" id="UP000228700">
    <property type="component" value="Unassembled WGS sequence"/>
</dbReference>
<keyword evidence="2" id="KW-0964">Secreted</keyword>
<name>A0A2M8LD26_9BACT</name>
<dbReference type="PANTHER" id="PTHR37467">
    <property type="entry name" value="EXPORTED CALCIUM-BINDING GLYCOPROTEIN-RELATED"/>
    <property type="match status" value="1"/>
</dbReference>
<dbReference type="EMBL" id="PFEQ01000001">
    <property type="protein sequence ID" value="PJE74526.1"/>
    <property type="molecule type" value="Genomic_DNA"/>
</dbReference>
<dbReference type="Pfam" id="PF18884">
    <property type="entry name" value="TSP3_bac"/>
    <property type="match status" value="2"/>
</dbReference>
<evidence type="ECO:0000256" key="2">
    <source>
        <dbReference type="ARBA" id="ARBA00022525"/>
    </source>
</evidence>
<sequence>MLRKILSFFGTRVGIAILLAMLVVGVATIVKTKAGNSSINKSSTALAVEKIVKKSLEDDTDGDGLKNWEEALYKTDPENPDTDGDGMSDGAEISANRSPIVSGTGHDASGTSTISTLPTFSATDKFSQELFIKYIEAKKSGQEITQEFSDKLAEEIVAKNYEGQEVLFNDNDLNVINNPTLTQIHDYGNAFGAAISTPVPKGVRNEFEILDAIITNGLTESDKEELQILYNRYNSIHDNLAKIRVPLEMRNAHASFIRAVDTIRNSVSGMQNLNTDPIGALRKIALYEEGLNDLSITSLSLKQYFFSKKITFESTESGSTMTR</sequence>
<evidence type="ECO:0000256" key="5">
    <source>
        <dbReference type="SAM" id="MobiDB-lite"/>
    </source>
</evidence>
<dbReference type="PANTHER" id="PTHR37467:SF1">
    <property type="entry name" value="EXPORTED CALCIUM-BINDING GLYCOPROTEIN"/>
    <property type="match status" value="1"/>
</dbReference>